<evidence type="ECO:0000313" key="7">
    <source>
        <dbReference type="EMBL" id="RAJ22258.1"/>
    </source>
</evidence>
<dbReference type="EMBL" id="QLLQ01000010">
    <property type="protein sequence ID" value="RAJ22258.1"/>
    <property type="molecule type" value="Genomic_DNA"/>
</dbReference>
<feature type="transmembrane region" description="Helical" evidence="5">
    <location>
        <begin position="55"/>
        <end position="75"/>
    </location>
</feature>
<feature type="transmembrane region" description="Helical" evidence="5">
    <location>
        <begin position="87"/>
        <end position="107"/>
    </location>
</feature>
<evidence type="ECO:0000256" key="3">
    <source>
        <dbReference type="ARBA" id="ARBA00022989"/>
    </source>
</evidence>
<feature type="transmembrane region" description="Helical" evidence="5">
    <location>
        <begin position="179"/>
        <end position="195"/>
    </location>
</feature>
<dbReference type="Proteomes" id="UP000248987">
    <property type="component" value="Unassembled WGS sequence"/>
</dbReference>
<dbReference type="PANTHER" id="PTHR37422">
    <property type="entry name" value="TEICHURONIC ACID BIOSYNTHESIS PROTEIN TUAE"/>
    <property type="match status" value="1"/>
</dbReference>
<dbReference type="InterPro" id="IPR007016">
    <property type="entry name" value="O-antigen_ligase-rel_domated"/>
</dbReference>
<name>A0A327S0T5_9FLAO</name>
<gene>
    <name evidence="7" type="ORF">LX77_02569</name>
</gene>
<dbReference type="PANTHER" id="PTHR37422:SF13">
    <property type="entry name" value="LIPOPOLYSACCHARIDE BIOSYNTHESIS PROTEIN PA4999-RELATED"/>
    <property type="match status" value="1"/>
</dbReference>
<feature type="domain" description="O-antigen ligase-related" evidence="6">
    <location>
        <begin position="213"/>
        <end position="356"/>
    </location>
</feature>
<dbReference type="AlphaFoldDB" id="A0A327S0T5"/>
<feature type="transmembrane region" description="Helical" evidence="5">
    <location>
        <begin position="207"/>
        <end position="233"/>
    </location>
</feature>
<evidence type="ECO:0000256" key="5">
    <source>
        <dbReference type="SAM" id="Phobius"/>
    </source>
</evidence>
<feature type="transmembrane region" description="Helical" evidence="5">
    <location>
        <begin position="367"/>
        <end position="385"/>
    </location>
</feature>
<keyword evidence="3 5" id="KW-1133">Transmembrane helix</keyword>
<comment type="subcellular location">
    <subcellularLocation>
        <location evidence="1">Membrane</location>
        <topology evidence="1">Multi-pass membrane protein</topology>
    </subcellularLocation>
</comment>
<feature type="transmembrane region" description="Helical" evidence="5">
    <location>
        <begin position="6"/>
        <end position="27"/>
    </location>
</feature>
<sequence>MWLLIITIGGMFGGFIIASVLCMPILISDKPLFKIETLFGLFIVIFFLGDNFEGVFSFTQNLRFVILAISLFVLLKFELFQSNVAKFILPFSIVITLITIAVSPLGIQAASRGLSYFLVALVMFKSVQLLVAHDAKRFYDLIITVLLLYFSVTLLLLFVPFLGDVYINERFNGLMGNPNGLGFVAMFSYAVIDIIRRKNQTSFSPHFFTAFKIVLIGLVILTASRTALFSVLIYEITLRLLKYKFLLAVVLLAMIYIYGISATLSTEAIVESLGLSEYLRIDSLDDASGRTEVWAVALDEIQNQPWFGKGMLYDNYFINDFADRYIGEPRARHWYGIWNSYLSLLLNVGIIGLLGFAFFWYKMYALSQMRIVRVAFLMMCLFSAVSESWMAASMNAYMPMVFLCWALQIYNPKPREISL</sequence>
<organism evidence="7 8">
    <name type="scientific">Gelidibacter algens</name>
    <dbReference type="NCBI Taxonomy" id="49280"/>
    <lineage>
        <taxon>Bacteria</taxon>
        <taxon>Pseudomonadati</taxon>
        <taxon>Bacteroidota</taxon>
        <taxon>Flavobacteriia</taxon>
        <taxon>Flavobacteriales</taxon>
        <taxon>Flavobacteriaceae</taxon>
        <taxon>Gelidibacter</taxon>
    </lineage>
</organism>
<keyword evidence="8" id="KW-1185">Reference proteome</keyword>
<comment type="caution">
    <text evidence="7">The sequence shown here is derived from an EMBL/GenBank/DDBJ whole genome shotgun (WGS) entry which is preliminary data.</text>
</comment>
<keyword evidence="4 5" id="KW-0472">Membrane</keyword>
<dbReference type="Pfam" id="PF04932">
    <property type="entry name" value="Wzy_C"/>
    <property type="match status" value="1"/>
</dbReference>
<evidence type="ECO:0000259" key="6">
    <source>
        <dbReference type="Pfam" id="PF04932"/>
    </source>
</evidence>
<evidence type="ECO:0000256" key="4">
    <source>
        <dbReference type="ARBA" id="ARBA00023136"/>
    </source>
</evidence>
<feature type="transmembrane region" description="Helical" evidence="5">
    <location>
        <begin position="32"/>
        <end position="49"/>
    </location>
</feature>
<reference evidence="7 8" key="1">
    <citation type="submission" date="2018-06" db="EMBL/GenBank/DDBJ databases">
        <title>Genomic Encyclopedia of Archaeal and Bacterial Type Strains, Phase II (KMG-II): from individual species to whole genera.</title>
        <authorList>
            <person name="Goeker M."/>
        </authorList>
    </citation>
    <scope>NUCLEOTIDE SEQUENCE [LARGE SCALE GENOMIC DNA]</scope>
    <source>
        <strain evidence="7 8">DSM 12408</strain>
    </source>
</reference>
<evidence type="ECO:0000313" key="8">
    <source>
        <dbReference type="Proteomes" id="UP000248987"/>
    </source>
</evidence>
<feature type="transmembrane region" description="Helical" evidence="5">
    <location>
        <begin position="340"/>
        <end position="361"/>
    </location>
</feature>
<keyword evidence="2 5" id="KW-0812">Transmembrane</keyword>
<proteinExistence type="predicted"/>
<dbReference type="GO" id="GO:0016020">
    <property type="term" value="C:membrane"/>
    <property type="evidence" value="ECO:0007669"/>
    <property type="project" value="UniProtKB-SubCell"/>
</dbReference>
<dbReference type="GO" id="GO:0016874">
    <property type="term" value="F:ligase activity"/>
    <property type="evidence" value="ECO:0007669"/>
    <property type="project" value="UniProtKB-KW"/>
</dbReference>
<protein>
    <submittedName>
        <fullName evidence="7">O-antigen ligase</fullName>
    </submittedName>
</protein>
<dbReference type="InterPro" id="IPR051533">
    <property type="entry name" value="WaaL-like"/>
</dbReference>
<keyword evidence="7" id="KW-0436">Ligase</keyword>
<feature type="transmembrane region" description="Helical" evidence="5">
    <location>
        <begin position="245"/>
        <end position="270"/>
    </location>
</feature>
<evidence type="ECO:0000256" key="2">
    <source>
        <dbReference type="ARBA" id="ARBA00022692"/>
    </source>
</evidence>
<evidence type="ECO:0000256" key="1">
    <source>
        <dbReference type="ARBA" id="ARBA00004141"/>
    </source>
</evidence>
<feature type="transmembrane region" description="Helical" evidence="5">
    <location>
        <begin position="113"/>
        <end position="131"/>
    </location>
</feature>
<accession>A0A327S0T5</accession>
<feature type="transmembrane region" description="Helical" evidence="5">
    <location>
        <begin position="138"/>
        <end position="159"/>
    </location>
</feature>